<accession>A0A1B9IE64</accession>
<evidence type="ECO:0000256" key="3">
    <source>
        <dbReference type="ARBA" id="ARBA00022692"/>
    </source>
</evidence>
<proteinExistence type="inferred from homology"/>
<dbReference type="PANTHER" id="PTHR15858">
    <property type="entry name" value="IMMEDIATE EARLY RESPONSE 3-INTERACTING PROTEIN 1"/>
    <property type="match status" value="1"/>
</dbReference>
<dbReference type="InterPro" id="IPR013880">
    <property type="entry name" value="Yos1"/>
</dbReference>
<reference evidence="9" key="1">
    <citation type="submission" date="2013-07" db="EMBL/GenBank/DDBJ databases">
        <title>The Genome Sequence of Cryptococcus pinus CBS10737.</title>
        <authorList>
            <consortium name="The Broad Institute Genome Sequencing Platform"/>
            <person name="Cuomo C."/>
            <person name="Litvintseva A."/>
            <person name="Chen Y."/>
            <person name="Heitman J."/>
            <person name="Sun S."/>
            <person name="Springer D."/>
            <person name="Dromer F."/>
            <person name="Young S.K."/>
            <person name="Zeng Q."/>
            <person name="Gargeya S."/>
            <person name="Fitzgerald M."/>
            <person name="Abouelleil A."/>
            <person name="Alvarado L."/>
            <person name="Berlin A.M."/>
            <person name="Chapman S.B."/>
            <person name="Dewar J."/>
            <person name="Goldberg J."/>
            <person name="Griggs A."/>
            <person name="Gujja S."/>
            <person name="Hansen M."/>
            <person name="Howarth C."/>
            <person name="Imamovic A."/>
            <person name="Larimer J."/>
            <person name="McCowan C."/>
            <person name="Murphy C."/>
            <person name="Pearson M."/>
            <person name="Priest M."/>
            <person name="Roberts A."/>
            <person name="Saif S."/>
            <person name="Shea T."/>
            <person name="Sykes S."/>
            <person name="Wortman J."/>
            <person name="Nusbaum C."/>
            <person name="Birren B."/>
        </authorList>
    </citation>
    <scope>NUCLEOTIDE SEQUENCE [LARGE SCALE GENOMIC DNA]</scope>
    <source>
        <strain evidence="9">CBS 10737</strain>
    </source>
</reference>
<evidence type="ECO:0000256" key="5">
    <source>
        <dbReference type="ARBA" id="ARBA00022989"/>
    </source>
</evidence>
<evidence type="ECO:0008006" key="10">
    <source>
        <dbReference type="Google" id="ProtNLM"/>
    </source>
</evidence>
<gene>
    <name evidence="9" type="ORF">I206_01236</name>
</gene>
<dbReference type="GO" id="GO:0015031">
    <property type="term" value="P:protein transport"/>
    <property type="evidence" value="ECO:0007669"/>
    <property type="project" value="UniProtKB-KW"/>
</dbReference>
<evidence type="ECO:0000256" key="1">
    <source>
        <dbReference type="ARBA" id="ARBA00004370"/>
    </source>
</evidence>
<evidence type="ECO:0000256" key="6">
    <source>
        <dbReference type="ARBA" id="ARBA00023136"/>
    </source>
</evidence>
<evidence type="ECO:0000313" key="9">
    <source>
        <dbReference type="EMBL" id="OCF53929.1"/>
    </source>
</evidence>
<evidence type="ECO:0000256" key="4">
    <source>
        <dbReference type="ARBA" id="ARBA00022927"/>
    </source>
</evidence>
<dbReference type="STRING" id="1296096.A0A1B9IE64"/>
<dbReference type="GO" id="GO:0006888">
    <property type="term" value="P:endoplasmic reticulum to Golgi vesicle-mediated transport"/>
    <property type="evidence" value="ECO:0007669"/>
    <property type="project" value="TreeGrafter"/>
</dbReference>
<evidence type="ECO:0000256" key="8">
    <source>
        <dbReference type="SAM" id="Phobius"/>
    </source>
</evidence>
<comment type="subcellular location">
    <subcellularLocation>
        <location evidence="1">Membrane</location>
    </subcellularLocation>
</comment>
<feature type="transmembrane region" description="Helical" evidence="8">
    <location>
        <begin position="6"/>
        <end position="23"/>
    </location>
</feature>
<comment type="similarity">
    <text evidence="7">Belongs to the YOS1 family.</text>
</comment>
<evidence type="ECO:0000256" key="2">
    <source>
        <dbReference type="ARBA" id="ARBA00022448"/>
    </source>
</evidence>
<keyword evidence="4" id="KW-0653">Protein transport</keyword>
<dbReference type="GO" id="GO:0000139">
    <property type="term" value="C:Golgi membrane"/>
    <property type="evidence" value="ECO:0007669"/>
    <property type="project" value="TreeGrafter"/>
</dbReference>
<reference evidence="9" key="2">
    <citation type="submission" date="2016-07" db="EMBL/GenBank/DDBJ databases">
        <title>Evolution of pathogenesis and genome organization in the Tremellales.</title>
        <authorList>
            <person name="Cuomo C."/>
            <person name="Litvintseva A."/>
            <person name="Heitman J."/>
            <person name="Chen Y."/>
            <person name="Sun S."/>
            <person name="Springer D."/>
            <person name="Dromer F."/>
            <person name="Young S."/>
            <person name="Zeng Q."/>
            <person name="Chapman S."/>
            <person name="Gujja S."/>
            <person name="Saif S."/>
            <person name="Birren B."/>
        </authorList>
    </citation>
    <scope>NUCLEOTIDE SEQUENCE</scope>
    <source>
        <strain evidence="9">CBS 10737</strain>
    </source>
</reference>
<keyword evidence="6 8" id="KW-0472">Membrane</keyword>
<evidence type="ECO:0000256" key="7">
    <source>
        <dbReference type="ARBA" id="ARBA00024203"/>
    </source>
</evidence>
<dbReference type="PANTHER" id="PTHR15858:SF0">
    <property type="entry name" value="IMMEDIATE EARLY RESPONSE 3-INTERACTING PROTEIN 1"/>
    <property type="match status" value="1"/>
</dbReference>
<dbReference type="AlphaFoldDB" id="A0A1B9IE64"/>
<protein>
    <recommendedName>
        <fullName evidence="10">Yos1-like protein</fullName>
    </recommendedName>
</protein>
<dbReference type="OrthoDB" id="15356at2759"/>
<dbReference type="GO" id="GO:0030134">
    <property type="term" value="C:COPII-coated ER to Golgi transport vesicle"/>
    <property type="evidence" value="ECO:0007669"/>
    <property type="project" value="TreeGrafter"/>
</dbReference>
<keyword evidence="5 8" id="KW-1133">Transmembrane helix</keyword>
<organism evidence="9">
    <name type="scientific">Kwoniella pini CBS 10737</name>
    <dbReference type="NCBI Taxonomy" id="1296096"/>
    <lineage>
        <taxon>Eukaryota</taxon>
        <taxon>Fungi</taxon>
        <taxon>Dikarya</taxon>
        <taxon>Basidiomycota</taxon>
        <taxon>Agaricomycotina</taxon>
        <taxon>Tremellomycetes</taxon>
        <taxon>Tremellales</taxon>
        <taxon>Cryptococcaceae</taxon>
        <taxon>Kwoniella</taxon>
    </lineage>
</organism>
<keyword evidence="2" id="KW-0813">Transport</keyword>
<name>A0A1B9IE64_9TREE</name>
<dbReference type="Pfam" id="PF08571">
    <property type="entry name" value="Yos1"/>
    <property type="match status" value="1"/>
</dbReference>
<sequence length="123" mass="13496">MIFGYFGNLLYIGLLLTNAIAILNEERFLARIGWSSSTASSSNAGFGQSPNPHMYNDAFGQNVNEGPGVKAKLINLISATRTLMRKGKLHVDFVSIFGSTVNCGKRCHYNIRDRASVDVLHAF</sequence>
<dbReference type="GO" id="GO:0005789">
    <property type="term" value="C:endoplasmic reticulum membrane"/>
    <property type="evidence" value="ECO:0007669"/>
    <property type="project" value="TreeGrafter"/>
</dbReference>
<dbReference type="EMBL" id="KI894007">
    <property type="protein sequence ID" value="OCF53929.1"/>
    <property type="molecule type" value="Genomic_DNA"/>
</dbReference>
<keyword evidence="3 8" id="KW-0812">Transmembrane</keyword>